<evidence type="ECO:0000259" key="6">
    <source>
        <dbReference type="PROSITE" id="PS51194"/>
    </source>
</evidence>
<dbReference type="Proteomes" id="UP001165060">
    <property type="component" value="Unassembled WGS sequence"/>
</dbReference>
<feature type="non-terminal residue" evidence="7">
    <location>
        <position position="1"/>
    </location>
</feature>
<dbReference type="InterPro" id="IPR001650">
    <property type="entry name" value="Helicase_C-like"/>
</dbReference>
<gene>
    <name evidence="7" type="ORF">TeGR_g11018</name>
</gene>
<dbReference type="EMBL" id="BRYB01003382">
    <property type="protein sequence ID" value="GMI35670.1"/>
    <property type="molecule type" value="Genomic_DNA"/>
</dbReference>
<dbReference type="InterPro" id="IPR041082">
    <property type="entry name" value="Suv3_C_1"/>
</dbReference>
<evidence type="ECO:0000256" key="3">
    <source>
        <dbReference type="ARBA" id="ARBA00022806"/>
    </source>
</evidence>
<proteinExistence type="predicted"/>
<dbReference type="InterPro" id="IPR022192">
    <property type="entry name" value="SUV3_C"/>
</dbReference>
<sequence length="478" mass="53752">YDVVVVDEIQMIGDEDRGHAWTKALMGVRAKEIHVCGGLEAENLVRNFASLCGDDYELNTYGRFNKLVVDSAPLNPRGDYSTVRPGDCIVAFNRNDIYAIRKEIEERTPHKCCVVYGNLPPETRAAQAKLFNDPDSGYDILVASDAIGMGLNLNIRRVIFHTIYKSNGRNIARLDHSSMKQIGGRAGRRNSPFKFGEVTTRVAEDLVHIREALATEIEQIPKAGLLPTVEHVESFALALAEQEKREPPLSEVVDKFGKLAKIEGDFFLCRQEAIGAVAKRLDDVKMELTDKYLFCVAPVNGNDQFGLRMLRQFSEAHSVGKPMGFHINIGHSKVTSVEEVGKLCSKHNVLDLFLWLSMRFPGNHVEVASALQQKELLINLVDESLRASGSASNLTVSHNYQEHDLRIRNAYRRHLREIGMPLLEQGGEERGAEEEEEEEEEEQGSLKRSDWDERAFQTRRRRSGDGRRRQGRRAAAAA</sequence>
<dbReference type="InterPro" id="IPR050699">
    <property type="entry name" value="RNA-DNA_Helicase"/>
</dbReference>
<organism evidence="7 8">
    <name type="scientific">Tetraparma gracilis</name>
    <dbReference type="NCBI Taxonomy" id="2962635"/>
    <lineage>
        <taxon>Eukaryota</taxon>
        <taxon>Sar</taxon>
        <taxon>Stramenopiles</taxon>
        <taxon>Ochrophyta</taxon>
        <taxon>Bolidophyceae</taxon>
        <taxon>Parmales</taxon>
        <taxon>Triparmaceae</taxon>
        <taxon>Tetraparma</taxon>
    </lineage>
</organism>
<dbReference type="Pfam" id="PF00271">
    <property type="entry name" value="Helicase_C"/>
    <property type="match status" value="1"/>
</dbReference>
<dbReference type="CDD" id="cd18805">
    <property type="entry name" value="SF2_C_suv3"/>
    <property type="match status" value="1"/>
</dbReference>
<keyword evidence="4" id="KW-0067">ATP-binding</keyword>
<evidence type="ECO:0000313" key="7">
    <source>
        <dbReference type="EMBL" id="GMI35670.1"/>
    </source>
</evidence>
<dbReference type="Gene3D" id="1.20.272.40">
    <property type="match status" value="1"/>
</dbReference>
<feature type="compositionally biased region" description="Basic and acidic residues" evidence="5">
    <location>
        <begin position="444"/>
        <end position="456"/>
    </location>
</feature>
<feature type="region of interest" description="Disordered" evidence="5">
    <location>
        <begin position="422"/>
        <end position="478"/>
    </location>
</feature>
<dbReference type="Gene3D" id="1.20.58.1080">
    <property type="match status" value="1"/>
</dbReference>
<feature type="domain" description="Helicase C-terminal" evidence="6">
    <location>
        <begin position="75"/>
        <end position="228"/>
    </location>
</feature>
<dbReference type="InterPro" id="IPR055206">
    <property type="entry name" value="DEXQc_SUV3"/>
</dbReference>
<feature type="compositionally biased region" description="Acidic residues" evidence="5">
    <location>
        <begin position="431"/>
        <end position="443"/>
    </location>
</feature>
<keyword evidence="1" id="KW-0547">Nucleotide-binding</keyword>
<dbReference type="SMART" id="SM00490">
    <property type="entry name" value="HELICc"/>
    <property type="match status" value="1"/>
</dbReference>
<dbReference type="PANTHER" id="PTHR12131">
    <property type="entry name" value="ATP-DEPENDENT RNA AND DNA HELICASE"/>
    <property type="match status" value="1"/>
</dbReference>
<evidence type="ECO:0000313" key="8">
    <source>
        <dbReference type="Proteomes" id="UP001165060"/>
    </source>
</evidence>
<dbReference type="Pfam" id="PF18147">
    <property type="entry name" value="Suv3_C_1"/>
    <property type="match status" value="1"/>
</dbReference>
<dbReference type="PROSITE" id="PS51194">
    <property type="entry name" value="HELICASE_CTER"/>
    <property type="match status" value="1"/>
</dbReference>
<dbReference type="Pfam" id="PF22527">
    <property type="entry name" value="DEXQc_Suv3"/>
    <property type="match status" value="1"/>
</dbReference>
<dbReference type="SUPFAM" id="SSF52540">
    <property type="entry name" value="P-loop containing nucleoside triphosphate hydrolases"/>
    <property type="match status" value="1"/>
</dbReference>
<dbReference type="Gene3D" id="3.40.50.300">
    <property type="entry name" value="P-loop containing nucleotide triphosphate hydrolases"/>
    <property type="match status" value="2"/>
</dbReference>
<comment type="caution">
    <text evidence="7">The sequence shown here is derived from an EMBL/GenBank/DDBJ whole genome shotgun (WGS) entry which is preliminary data.</text>
</comment>
<accession>A0ABQ6MYH2</accession>
<keyword evidence="3" id="KW-0347">Helicase</keyword>
<keyword evidence="2" id="KW-0378">Hydrolase</keyword>
<name>A0ABQ6MYH2_9STRA</name>
<dbReference type="Pfam" id="PF12513">
    <property type="entry name" value="SUV3_C"/>
    <property type="match status" value="1"/>
</dbReference>
<protein>
    <recommendedName>
        <fullName evidence="6">Helicase C-terminal domain-containing protein</fullName>
    </recommendedName>
</protein>
<dbReference type="PANTHER" id="PTHR12131:SF1">
    <property type="entry name" value="ATP-DEPENDENT RNA HELICASE SUPV3L1, MITOCHONDRIAL-RELATED"/>
    <property type="match status" value="1"/>
</dbReference>
<evidence type="ECO:0000256" key="5">
    <source>
        <dbReference type="SAM" id="MobiDB-lite"/>
    </source>
</evidence>
<reference evidence="7 8" key="1">
    <citation type="journal article" date="2023" name="Commun. Biol.">
        <title>Genome analysis of Parmales, the sister group of diatoms, reveals the evolutionary specialization of diatoms from phago-mixotrophs to photoautotrophs.</title>
        <authorList>
            <person name="Ban H."/>
            <person name="Sato S."/>
            <person name="Yoshikawa S."/>
            <person name="Yamada K."/>
            <person name="Nakamura Y."/>
            <person name="Ichinomiya M."/>
            <person name="Sato N."/>
            <person name="Blanc-Mathieu R."/>
            <person name="Endo H."/>
            <person name="Kuwata A."/>
            <person name="Ogata H."/>
        </authorList>
    </citation>
    <scope>NUCLEOTIDE SEQUENCE [LARGE SCALE GENOMIC DNA]</scope>
</reference>
<evidence type="ECO:0000256" key="4">
    <source>
        <dbReference type="ARBA" id="ARBA00022840"/>
    </source>
</evidence>
<dbReference type="InterPro" id="IPR027417">
    <property type="entry name" value="P-loop_NTPase"/>
</dbReference>
<evidence type="ECO:0000256" key="2">
    <source>
        <dbReference type="ARBA" id="ARBA00022801"/>
    </source>
</evidence>
<keyword evidence="8" id="KW-1185">Reference proteome</keyword>
<evidence type="ECO:0000256" key="1">
    <source>
        <dbReference type="ARBA" id="ARBA00022741"/>
    </source>
</evidence>